<dbReference type="PANTHER" id="PTHR33744:SF7">
    <property type="entry name" value="PUCR FAMILY TRANSCRIPTIONAL REGULATOR"/>
    <property type="match status" value="1"/>
</dbReference>
<feature type="domain" description="RsbT co-antagonist protein RsbRD N-terminal" evidence="2">
    <location>
        <begin position="18"/>
        <end position="155"/>
    </location>
</feature>
<dbReference type="Pfam" id="PF13556">
    <property type="entry name" value="HTH_30"/>
    <property type="match status" value="1"/>
</dbReference>
<dbReference type="Pfam" id="PF14361">
    <property type="entry name" value="RsbRD_N"/>
    <property type="match status" value="1"/>
</dbReference>
<evidence type="ECO:0000313" key="3">
    <source>
        <dbReference type="EMBL" id="MFC6887387.1"/>
    </source>
</evidence>
<keyword evidence="4" id="KW-1185">Reference proteome</keyword>
<dbReference type="InterPro" id="IPR051448">
    <property type="entry name" value="CdaR-like_regulators"/>
</dbReference>
<dbReference type="InterPro" id="IPR042070">
    <property type="entry name" value="PucR_C-HTH_sf"/>
</dbReference>
<evidence type="ECO:0000259" key="2">
    <source>
        <dbReference type="Pfam" id="PF14361"/>
    </source>
</evidence>
<evidence type="ECO:0000313" key="4">
    <source>
        <dbReference type="Proteomes" id="UP001596380"/>
    </source>
</evidence>
<gene>
    <name evidence="3" type="ORF">ACFQKB_47020</name>
</gene>
<name>A0ABW2CZV8_9ACTN</name>
<organism evidence="3 4">
    <name type="scientific">Actinomadura yumaensis</name>
    <dbReference type="NCBI Taxonomy" id="111807"/>
    <lineage>
        <taxon>Bacteria</taxon>
        <taxon>Bacillati</taxon>
        <taxon>Actinomycetota</taxon>
        <taxon>Actinomycetes</taxon>
        <taxon>Streptosporangiales</taxon>
        <taxon>Thermomonosporaceae</taxon>
        <taxon>Actinomadura</taxon>
    </lineage>
</organism>
<dbReference type="InterPro" id="IPR025751">
    <property type="entry name" value="RsbRD_N_dom"/>
</dbReference>
<proteinExistence type="predicted"/>
<evidence type="ECO:0000259" key="1">
    <source>
        <dbReference type="Pfam" id="PF13556"/>
    </source>
</evidence>
<sequence>MLSIAGVPVHVRLATLAPELTRRLLAAFAERLPAYSALPREELTGDIARMVEENIRLLVRAFRTGRLPPSRDLEALARSAARRAEEGVPLGAVLSAYHLGWRLGLDALTADAAPDDARALVEVQGLMLSQLQEVAAVVADAYLEEREVMHGQRQAGRQAVLSALLDGRDPVEAARRAGLALPPAYVVLTLALGRHPDERGPEATAAVAARRKIRRVQAELDHHGRGQALHTFGPDGGTALLPVDDPDAALAGGWRELAGLTARITDRAGAPVHAGAAAAACAALPGAARESAEVLGVVLAARRPPGAYQVADVLLEYQLSRPGAARRHLAGLLSALDGHPVLLETLRAYSDHGFGRRRTAAALHIHPNTLDYRLRRMTVLTGLDPARPADLLTLQAALLVRRDAASGTGPAGRTHGSRRPVT</sequence>
<dbReference type="Gene3D" id="1.10.10.2840">
    <property type="entry name" value="PucR C-terminal helix-turn-helix domain"/>
    <property type="match status" value="1"/>
</dbReference>
<dbReference type="Proteomes" id="UP001596380">
    <property type="component" value="Unassembled WGS sequence"/>
</dbReference>
<protein>
    <submittedName>
        <fullName evidence="3">PucR family transcriptional regulator</fullName>
    </submittedName>
</protein>
<accession>A0ABW2CZV8</accession>
<dbReference type="EMBL" id="JBHSXS010000087">
    <property type="protein sequence ID" value="MFC6887387.1"/>
    <property type="molecule type" value="Genomic_DNA"/>
</dbReference>
<reference evidence="4" key="1">
    <citation type="journal article" date="2019" name="Int. J. Syst. Evol. Microbiol.">
        <title>The Global Catalogue of Microorganisms (GCM) 10K type strain sequencing project: providing services to taxonomists for standard genome sequencing and annotation.</title>
        <authorList>
            <consortium name="The Broad Institute Genomics Platform"/>
            <consortium name="The Broad Institute Genome Sequencing Center for Infectious Disease"/>
            <person name="Wu L."/>
            <person name="Ma J."/>
        </authorList>
    </citation>
    <scope>NUCLEOTIDE SEQUENCE [LARGE SCALE GENOMIC DNA]</scope>
    <source>
        <strain evidence="4">JCM 3369</strain>
    </source>
</reference>
<dbReference type="RefSeq" id="WP_378047591.1">
    <property type="nucleotide sequence ID" value="NZ_JBHSXE010000001.1"/>
</dbReference>
<dbReference type="InterPro" id="IPR025736">
    <property type="entry name" value="PucR_C-HTH_dom"/>
</dbReference>
<dbReference type="PANTHER" id="PTHR33744">
    <property type="entry name" value="CARBOHYDRATE DIACID REGULATOR"/>
    <property type="match status" value="1"/>
</dbReference>
<feature type="domain" description="PucR C-terminal helix-turn-helix" evidence="1">
    <location>
        <begin position="342"/>
        <end position="399"/>
    </location>
</feature>
<comment type="caution">
    <text evidence="3">The sequence shown here is derived from an EMBL/GenBank/DDBJ whole genome shotgun (WGS) entry which is preliminary data.</text>
</comment>